<evidence type="ECO:0000259" key="2">
    <source>
        <dbReference type="Pfam" id="PF24680"/>
    </source>
</evidence>
<dbReference type="Pfam" id="PF24680">
    <property type="entry name" value="SH3_Hsr9"/>
    <property type="match status" value="1"/>
</dbReference>
<protein>
    <submittedName>
        <fullName evidence="3">Protein hsr-9</fullName>
    </submittedName>
</protein>
<name>A0AAD4NL34_9BILA</name>
<feature type="compositionally biased region" description="Basic residues" evidence="1">
    <location>
        <begin position="1"/>
        <end position="11"/>
    </location>
</feature>
<comment type="caution">
    <text evidence="3">The sequence shown here is derived from an EMBL/GenBank/DDBJ whole genome shotgun (WGS) entry which is preliminary data.</text>
</comment>
<gene>
    <name evidence="3" type="ORF">DdX_01133</name>
</gene>
<organism evidence="3 4">
    <name type="scientific">Ditylenchus destructor</name>
    <dbReference type="NCBI Taxonomy" id="166010"/>
    <lineage>
        <taxon>Eukaryota</taxon>
        <taxon>Metazoa</taxon>
        <taxon>Ecdysozoa</taxon>
        <taxon>Nematoda</taxon>
        <taxon>Chromadorea</taxon>
        <taxon>Rhabditida</taxon>
        <taxon>Tylenchina</taxon>
        <taxon>Tylenchomorpha</taxon>
        <taxon>Sphaerularioidea</taxon>
        <taxon>Anguinidae</taxon>
        <taxon>Anguininae</taxon>
        <taxon>Ditylenchus</taxon>
    </lineage>
</organism>
<accession>A0AAD4NL34</accession>
<dbReference type="EMBL" id="JAKKPZ010000001">
    <property type="protein sequence ID" value="KAI1728923.1"/>
    <property type="molecule type" value="Genomic_DNA"/>
</dbReference>
<evidence type="ECO:0000313" key="4">
    <source>
        <dbReference type="Proteomes" id="UP001201812"/>
    </source>
</evidence>
<feature type="region of interest" description="Disordered" evidence="1">
    <location>
        <begin position="382"/>
        <end position="433"/>
    </location>
</feature>
<feature type="compositionally biased region" description="Low complexity" evidence="1">
    <location>
        <begin position="15"/>
        <end position="25"/>
    </location>
</feature>
<feature type="domain" description="Hsr-9 Tudor" evidence="2">
    <location>
        <begin position="247"/>
        <end position="364"/>
    </location>
</feature>
<keyword evidence="4" id="KW-1185">Reference proteome</keyword>
<evidence type="ECO:0000256" key="1">
    <source>
        <dbReference type="SAM" id="MobiDB-lite"/>
    </source>
</evidence>
<feature type="compositionally biased region" description="Basic and acidic residues" evidence="1">
    <location>
        <begin position="57"/>
        <end position="76"/>
    </location>
</feature>
<dbReference type="AlphaFoldDB" id="A0AAD4NL34"/>
<sequence length="433" mass="47541">MAPTPTRKRKSSAPTGETSVTVSDVGGSGGGPSSAKKTRRSRKSDATRVISLDGDDQILRDDPFSFDKKADSHPEPLKNISVERTAFGGMKFSRSPPTSSDRYASLERRATVSGTPSSSLTLPAGTPGGLGANLKEQMMTSFNKSRSSTPRSTKKNTANQPADETFKLEEEESEKITSAKKASTQATESASGKRKSRASEFNEKAASIYEDKKKKDDPYKVPDLNAAEQLEVDHAFEEHQLLSAGARVLALWEREYYPAYVCGREGLGRYFVHFVEDNLSRLLPPTGVIPLAALSAGQKVTYLTIKDNEELGKVAEIVNMPSREDADAWVEGLLELQDDEVEESDEIIKVPWQKIILSKEQYAKINKPVNKPVNLVDRENIVNESRSSRRSRASRISTEDLTTSTVTTPQPSTRTSRASRTPRVQKTAILSEG</sequence>
<dbReference type="Proteomes" id="UP001201812">
    <property type="component" value="Unassembled WGS sequence"/>
</dbReference>
<reference evidence="3" key="1">
    <citation type="submission" date="2022-01" db="EMBL/GenBank/DDBJ databases">
        <title>Genome Sequence Resource for Two Populations of Ditylenchus destructor, the Migratory Endoparasitic Phytonematode.</title>
        <authorList>
            <person name="Zhang H."/>
            <person name="Lin R."/>
            <person name="Xie B."/>
        </authorList>
    </citation>
    <scope>NUCLEOTIDE SEQUENCE</scope>
    <source>
        <strain evidence="3">BazhouSP</strain>
    </source>
</reference>
<evidence type="ECO:0000313" key="3">
    <source>
        <dbReference type="EMBL" id="KAI1728923.1"/>
    </source>
</evidence>
<dbReference type="InterPro" id="IPR056492">
    <property type="entry name" value="SH3_Hsr9"/>
</dbReference>
<feature type="region of interest" description="Disordered" evidence="1">
    <location>
        <begin position="1"/>
        <end position="202"/>
    </location>
</feature>
<feature type="compositionally biased region" description="Low complexity" evidence="1">
    <location>
        <begin position="143"/>
        <end position="157"/>
    </location>
</feature>
<proteinExistence type="predicted"/>
<feature type="compositionally biased region" description="Low complexity" evidence="1">
    <location>
        <begin position="399"/>
        <end position="422"/>
    </location>
</feature>